<proteinExistence type="predicted"/>
<dbReference type="AlphaFoldDB" id="A0AAW8LQ41"/>
<reference evidence="1" key="1">
    <citation type="submission" date="2023-07" db="EMBL/GenBank/DDBJ databases">
        <title>Sorghum-associated microbial communities from plants grown in Nebraska, USA.</title>
        <authorList>
            <person name="Schachtman D."/>
        </authorList>
    </citation>
    <scope>NUCLEOTIDE SEQUENCE</scope>
    <source>
        <strain evidence="1">BE44</strain>
    </source>
</reference>
<protein>
    <submittedName>
        <fullName evidence="1">Uncharacterized protein</fullName>
    </submittedName>
</protein>
<sequence>MSDYLRTILYKQKEDERLAEIAGQKFQKRVNLIKDSLKYVEKLSIEQALQILINRLLSYELNNSLDESKLILYYKEAFRKIKSEALCSRSPIKIEVGIFSYIDHQEFLEDASKINLDAIKDLKQWDTELKVLDRYSIHTRSINKLLSKMNTSYKHTSVSAAEKKQRVRKAGELTCKILNNLSDEEIRELSNVGNGKIELRNYVKSKISPLEYSNLFPGKNDFKNRWDKVNRERCNS</sequence>
<name>A0AAW8LQ41_ACILW</name>
<accession>A0AAW8LQ41</accession>
<organism evidence="1 2">
    <name type="scientific">Acinetobacter lwoffii</name>
    <dbReference type="NCBI Taxonomy" id="28090"/>
    <lineage>
        <taxon>Bacteria</taxon>
        <taxon>Pseudomonadati</taxon>
        <taxon>Pseudomonadota</taxon>
        <taxon>Gammaproteobacteria</taxon>
        <taxon>Moraxellales</taxon>
        <taxon>Moraxellaceae</taxon>
        <taxon>Acinetobacter</taxon>
    </lineage>
</organism>
<dbReference type="RefSeq" id="WP_310078407.1">
    <property type="nucleotide sequence ID" value="NZ_JAVDSC010000023.1"/>
</dbReference>
<dbReference type="EMBL" id="JAVDSC010000023">
    <property type="protein sequence ID" value="MDR6631014.1"/>
    <property type="molecule type" value="Genomic_DNA"/>
</dbReference>
<gene>
    <name evidence="1" type="ORF">J2X86_003078</name>
</gene>
<comment type="caution">
    <text evidence="1">The sequence shown here is derived from an EMBL/GenBank/DDBJ whole genome shotgun (WGS) entry which is preliminary data.</text>
</comment>
<dbReference type="Proteomes" id="UP001262767">
    <property type="component" value="Unassembled WGS sequence"/>
</dbReference>
<evidence type="ECO:0000313" key="2">
    <source>
        <dbReference type="Proteomes" id="UP001262767"/>
    </source>
</evidence>
<evidence type="ECO:0000313" key="1">
    <source>
        <dbReference type="EMBL" id="MDR6631014.1"/>
    </source>
</evidence>